<keyword evidence="1" id="KW-0472">Membrane</keyword>
<dbReference type="RefSeq" id="WP_084635176.1">
    <property type="nucleotide sequence ID" value="NZ_CP024899.1"/>
</dbReference>
<keyword evidence="1" id="KW-1133">Transmembrane helix</keyword>
<keyword evidence="3" id="KW-1185">Reference proteome</keyword>
<sequence length="332" mass="37303">MGNDLIIRPQVPAKRPEVSLPGLVFGTRPRVILKRSFWMMLTCLVLYFGVIGNLMHRIDADLEFTPPSPVEGGSHAVNMAEALITREVVTHRWTANDPFFFPTAFHDNMPNFQRGMMRAISRFTLELENQIGRLRGSSAIDSDLERASGLLQFPTDVWMFDFDQSFLPIQPADTQYESAARALRAYNTRVAMGLAIFETRADALALTLDRMASELGSRAAIVDEHVSGDGFIIDMVSDDIFYMNKGMAYASYLLLRELGRDFEAVISAQGLTRVWLQALESLREASQQQPLVVLNSSGANSFLANHLHLQGFYLKRAILQLDEISRVIRATR</sequence>
<protein>
    <submittedName>
        <fullName evidence="2">DUF2333 domain-containing protein</fullName>
    </submittedName>
</protein>
<dbReference type="KEGG" id="rbg:BG454_17985"/>
<dbReference type="Proteomes" id="UP000228948">
    <property type="component" value="Chromosome"/>
</dbReference>
<dbReference type="InterPro" id="IPR016936">
    <property type="entry name" value="UCP029693"/>
</dbReference>
<evidence type="ECO:0000313" key="3">
    <source>
        <dbReference type="Proteomes" id="UP000228948"/>
    </source>
</evidence>
<name>A0A2K8KDE3_9RHOB</name>
<dbReference type="OrthoDB" id="7594726at2"/>
<keyword evidence="1" id="KW-0812">Transmembrane</keyword>
<evidence type="ECO:0000256" key="1">
    <source>
        <dbReference type="SAM" id="Phobius"/>
    </source>
</evidence>
<proteinExistence type="predicted"/>
<reference evidence="2 3" key="1">
    <citation type="submission" date="2017-11" db="EMBL/GenBank/DDBJ databases">
        <title>Revised Sequence and Annotation of the Rhodobaca barguzinensis strain alga05 Genome.</title>
        <authorList>
            <person name="Kopejtka K."/>
            <person name="Tomasch J.M."/>
            <person name="Bunk B."/>
            <person name="Koblizek M."/>
        </authorList>
    </citation>
    <scope>NUCLEOTIDE SEQUENCE [LARGE SCALE GENOMIC DNA]</scope>
    <source>
        <strain evidence="3">alga05</strain>
    </source>
</reference>
<dbReference type="Pfam" id="PF10095">
    <property type="entry name" value="DUF2333"/>
    <property type="match status" value="1"/>
</dbReference>
<dbReference type="STRING" id="441209.GCA_001870665_03424"/>
<dbReference type="EMBL" id="CP024899">
    <property type="protein sequence ID" value="ATX67469.1"/>
    <property type="molecule type" value="Genomic_DNA"/>
</dbReference>
<gene>
    <name evidence="2" type="ORF">BG454_17985</name>
</gene>
<feature type="transmembrane region" description="Helical" evidence="1">
    <location>
        <begin position="37"/>
        <end position="55"/>
    </location>
</feature>
<accession>A0A2K8KDE3</accession>
<evidence type="ECO:0000313" key="2">
    <source>
        <dbReference type="EMBL" id="ATX67469.1"/>
    </source>
</evidence>
<organism evidence="2 3">
    <name type="scientific">Roseinatronobacter bogoriensis subsp. barguzinensis</name>
    <dbReference type="NCBI Taxonomy" id="441209"/>
    <lineage>
        <taxon>Bacteria</taxon>
        <taxon>Pseudomonadati</taxon>
        <taxon>Pseudomonadota</taxon>
        <taxon>Alphaproteobacteria</taxon>
        <taxon>Rhodobacterales</taxon>
        <taxon>Paracoccaceae</taxon>
        <taxon>Roseinatronobacter</taxon>
    </lineage>
</organism>
<dbReference type="AlphaFoldDB" id="A0A2K8KDE3"/>